<dbReference type="InterPro" id="IPR001736">
    <property type="entry name" value="PLipase_D/transphosphatidylase"/>
</dbReference>
<evidence type="ECO:0000256" key="9">
    <source>
        <dbReference type="ARBA" id="ARBA00023136"/>
    </source>
</evidence>
<evidence type="ECO:0000259" key="14">
    <source>
        <dbReference type="PROSITE" id="PS50035"/>
    </source>
</evidence>
<keyword evidence="7 13" id="KW-1133">Transmembrane helix</keyword>
<keyword evidence="2" id="KW-1003">Cell membrane</keyword>
<keyword evidence="3" id="KW-0444">Lipid biosynthesis</keyword>
<dbReference type="PROSITE" id="PS50035">
    <property type="entry name" value="PLD"/>
    <property type="match status" value="2"/>
</dbReference>
<evidence type="ECO:0000256" key="10">
    <source>
        <dbReference type="ARBA" id="ARBA00023209"/>
    </source>
</evidence>
<dbReference type="EC" id="2.7.8.-" evidence="12"/>
<dbReference type="Pfam" id="PF13396">
    <property type="entry name" value="PLDc_N"/>
    <property type="match status" value="1"/>
</dbReference>
<reference evidence="15 16" key="1">
    <citation type="submission" date="2023-04" db="EMBL/GenBank/DDBJ databases">
        <title>Ottowia paracancer sp. nov., isolated from human stomach.</title>
        <authorList>
            <person name="Song Y."/>
        </authorList>
    </citation>
    <scope>NUCLEOTIDE SEQUENCE [LARGE SCALE GENOMIC DNA]</scope>
    <source>
        <strain evidence="15 16">10c7w1</strain>
    </source>
</reference>
<keyword evidence="10" id="KW-0594">Phospholipid biosynthesis</keyword>
<evidence type="ECO:0000256" key="2">
    <source>
        <dbReference type="ARBA" id="ARBA00022475"/>
    </source>
</evidence>
<evidence type="ECO:0000256" key="5">
    <source>
        <dbReference type="ARBA" id="ARBA00022692"/>
    </source>
</evidence>
<keyword evidence="5 13" id="KW-0812">Transmembrane</keyword>
<dbReference type="GO" id="GO:0005886">
    <property type="term" value="C:plasma membrane"/>
    <property type="evidence" value="ECO:0007669"/>
    <property type="project" value="UniProtKB-SubCell"/>
</dbReference>
<dbReference type="RefSeq" id="WP_279524988.1">
    <property type="nucleotide sequence ID" value="NZ_JARVII010000027.1"/>
</dbReference>
<dbReference type="InterPro" id="IPR025202">
    <property type="entry name" value="PLD-like_dom"/>
</dbReference>
<protein>
    <recommendedName>
        <fullName evidence="12">Cardiolipin synthase</fullName>
        <ecNumber evidence="12">2.7.8.-</ecNumber>
    </recommendedName>
</protein>
<evidence type="ECO:0000256" key="12">
    <source>
        <dbReference type="NCBIfam" id="TIGR04265"/>
    </source>
</evidence>
<evidence type="ECO:0000313" key="15">
    <source>
        <dbReference type="EMBL" id="MDG9700230.1"/>
    </source>
</evidence>
<evidence type="ECO:0000256" key="13">
    <source>
        <dbReference type="SAM" id="Phobius"/>
    </source>
</evidence>
<keyword evidence="8" id="KW-0443">Lipid metabolism</keyword>
<keyword evidence="9 13" id="KW-0472">Membrane</keyword>
<keyword evidence="4" id="KW-0808">Transferase</keyword>
<feature type="transmembrane region" description="Helical" evidence="13">
    <location>
        <begin position="13"/>
        <end position="34"/>
    </location>
</feature>
<dbReference type="PANTHER" id="PTHR21248:SF22">
    <property type="entry name" value="PHOSPHOLIPASE D"/>
    <property type="match status" value="1"/>
</dbReference>
<dbReference type="Pfam" id="PF13091">
    <property type="entry name" value="PLDc_2"/>
    <property type="match status" value="2"/>
</dbReference>
<dbReference type="AlphaFoldDB" id="A0AAW6RIZ3"/>
<feature type="domain" description="PLD phosphodiesterase" evidence="14">
    <location>
        <begin position="418"/>
        <end position="445"/>
    </location>
</feature>
<keyword evidence="16" id="KW-1185">Reference proteome</keyword>
<feature type="domain" description="PLD phosphodiesterase" evidence="14">
    <location>
        <begin position="224"/>
        <end position="251"/>
    </location>
</feature>
<dbReference type="SMART" id="SM00155">
    <property type="entry name" value="PLDc"/>
    <property type="match status" value="2"/>
</dbReference>
<evidence type="ECO:0000256" key="3">
    <source>
        <dbReference type="ARBA" id="ARBA00022516"/>
    </source>
</evidence>
<evidence type="ECO:0000256" key="8">
    <source>
        <dbReference type="ARBA" id="ARBA00023098"/>
    </source>
</evidence>
<dbReference type="Proteomes" id="UP001237156">
    <property type="component" value="Unassembled WGS sequence"/>
</dbReference>
<evidence type="ECO:0000256" key="7">
    <source>
        <dbReference type="ARBA" id="ARBA00022989"/>
    </source>
</evidence>
<evidence type="ECO:0000256" key="1">
    <source>
        <dbReference type="ARBA" id="ARBA00004651"/>
    </source>
</evidence>
<name>A0AAW6RIZ3_9BURK</name>
<organism evidence="15 16">
    <name type="scientific">Ottowia cancrivicina</name>
    <dbReference type="NCBI Taxonomy" id="3040346"/>
    <lineage>
        <taxon>Bacteria</taxon>
        <taxon>Pseudomonadati</taxon>
        <taxon>Pseudomonadota</taxon>
        <taxon>Betaproteobacteria</taxon>
        <taxon>Burkholderiales</taxon>
        <taxon>Comamonadaceae</taxon>
        <taxon>Ottowia</taxon>
    </lineage>
</organism>
<comment type="caution">
    <text evidence="15">The sequence shown here is derived from an EMBL/GenBank/DDBJ whole genome shotgun (WGS) entry which is preliminary data.</text>
</comment>
<dbReference type="EMBL" id="JARVII010000027">
    <property type="protein sequence ID" value="MDG9700230.1"/>
    <property type="molecule type" value="Genomic_DNA"/>
</dbReference>
<dbReference type="InterPro" id="IPR022924">
    <property type="entry name" value="Cardiolipin_synthase"/>
</dbReference>
<comment type="subcellular location">
    <subcellularLocation>
        <location evidence="1">Cell membrane</location>
        <topology evidence="1">Multi-pass membrane protein</topology>
    </subcellularLocation>
</comment>
<gene>
    <name evidence="15" type="primary">cls</name>
    <name evidence="15" type="ORF">QB898_11010</name>
</gene>
<evidence type="ECO:0000256" key="11">
    <source>
        <dbReference type="ARBA" id="ARBA00023264"/>
    </source>
</evidence>
<evidence type="ECO:0000256" key="6">
    <source>
        <dbReference type="ARBA" id="ARBA00022737"/>
    </source>
</evidence>
<keyword evidence="11" id="KW-1208">Phospholipid metabolism</keyword>
<sequence length="503" mass="55514">MPWPILPLASVSWLSWLGGVWAAYALALAAWIVLQKRPPVATLAWILVLSLTPVVGLAVYAYFGPQRVQRQRLKRWHYRASLLSQHDWQALRGQQAEPPAWALQHARLIERCCGLPMSACHSARLLGSGGQALQALLQAIGQARAHIHLEYYIFRPDETGQTVLRALAARAREGVAVRLLVDAIGSFSLYARRSRCQALQELLAAGGELALFHPARLDRFRPLVNLRTHRKLVVCDGRVGFIGGVNITDEENENVCGERAWRDTHLELRGAAVRWLQYVFLQDWAYASGKTPSAHSGDTLFGAPSGLARLAADPSGQPAQIPAQVPVQIVASGPDTDGEAILRAMVDAIGLARERIWLATPYFVPTEETLFALTSAALRGVQVKLMVPACGDSRLTSAAARSYFDELQRAGVLIFEYTAAMFHAKTLLVDDRYGMVGSANFDNRSFRLNFEAAAVVLDEAFNAELAAMFTRDLSLCRRVPARRQLSFSQRLLEATARLFSRVL</sequence>
<dbReference type="InterPro" id="IPR027379">
    <property type="entry name" value="CLS_N"/>
</dbReference>
<feature type="transmembrane region" description="Helical" evidence="13">
    <location>
        <begin position="41"/>
        <end position="63"/>
    </location>
</feature>
<accession>A0AAW6RIZ3</accession>
<dbReference type="NCBIfam" id="TIGR04265">
    <property type="entry name" value="bac_cardiolipin"/>
    <property type="match status" value="1"/>
</dbReference>
<dbReference type="CDD" id="cd09112">
    <property type="entry name" value="PLDc_CLS_2"/>
    <property type="match status" value="1"/>
</dbReference>
<dbReference type="GO" id="GO:0008808">
    <property type="term" value="F:cardiolipin synthase activity"/>
    <property type="evidence" value="ECO:0007669"/>
    <property type="project" value="UniProtKB-UniRule"/>
</dbReference>
<proteinExistence type="predicted"/>
<dbReference type="GO" id="GO:0032049">
    <property type="term" value="P:cardiolipin biosynthetic process"/>
    <property type="evidence" value="ECO:0007669"/>
    <property type="project" value="UniProtKB-UniRule"/>
</dbReference>
<evidence type="ECO:0000256" key="4">
    <source>
        <dbReference type="ARBA" id="ARBA00022679"/>
    </source>
</evidence>
<evidence type="ECO:0000313" key="16">
    <source>
        <dbReference type="Proteomes" id="UP001237156"/>
    </source>
</evidence>
<keyword evidence="6" id="KW-0677">Repeat</keyword>
<dbReference type="PANTHER" id="PTHR21248">
    <property type="entry name" value="CARDIOLIPIN SYNTHASE"/>
    <property type="match status" value="1"/>
</dbReference>
<dbReference type="CDD" id="cd09110">
    <property type="entry name" value="PLDc_CLS_1"/>
    <property type="match status" value="1"/>
</dbReference>
<dbReference type="Gene3D" id="3.30.870.10">
    <property type="entry name" value="Endonuclease Chain A"/>
    <property type="match status" value="2"/>
</dbReference>
<dbReference type="SUPFAM" id="SSF56024">
    <property type="entry name" value="Phospholipase D/nuclease"/>
    <property type="match status" value="2"/>
</dbReference>